<dbReference type="Proteomes" id="UP000013776">
    <property type="component" value="Unassembled WGS sequence"/>
</dbReference>
<accession>R4XF31</accession>
<name>R4XF31_TAPDE</name>
<keyword evidence="2" id="KW-1185">Reference proteome</keyword>
<dbReference type="EMBL" id="CAHR02000230">
    <property type="protein sequence ID" value="CCG84386.1"/>
    <property type="molecule type" value="Genomic_DNA"/>
</dbReference>
<gene>
    <name evidence="1" type="ORF">TAPDE_004839</name>
</gene>
<proteinExistence type="predicted"/>
<sequence length="67" mass="7978">MQYGNYEELEAFYHKDFDEISGVMEFHHGQLADSCDRKARLTALAQRSPLYTTRHSVRPIPHWELQR</sequence>
<dbReference type="VEuPathDB" id="FungiDB:TAPDE_004839"/>
<evidence type="ECO:0000313" key="2">
    <source>
        <dbReference type="Proteomes" id="UP000013776"/>
    </source>
</evidence>
<comment type="caution">
    <text evidence="1">The sequence shown here is derived from an EMBL/GenBank/DDBJ whole genome shotgun (WGS) entry which is preliminary data.</text>
</comment>
<reference evidence="1 2" key="1">
    <citation type="journal article" date="2013" name="MBio">
        <title>Genome sequencing of the plant pathogen Taphrina deformans, the causal agent of peach leaf curl.</title>
        <authorList>
            <person name="Cisse O.H."/>
            <person name="Almeida J.M.G.C.F."/>
            <person name="Fonseca A."/>
            <person name="Kumar A.A."/>
            <person name="Salojaervi J."/>
            <person name="Overmyer K."/>
            <person name="Hauser P.M."/>
            <person name="Pagni M."/>
        </authorList>
    </citation>
    <scope>NUCLEOTIDE SEQUENCE [LARGE SCALE GENOMIC DNA]</scope>
    <source>
        <strain evidence="2">PYCC 5710 / ATCC 11124 / CBS 356.35 / IMI 108563 / JCM 9778 / NBRC 8474</strain>
    </source>
</reference>
<organism evidence="1 2">
    <name type="scientific">Taphrina deformans (strain PYCC 5710 / ATCC 11124 / CBS 356.35 / IMI 108563 / JCM 9778 / NBRC 8474)</name>
    <name type="common">Peach leaf curl fungus</name>
    <name type="synonym">Lalaria deformans</name>
    <dbReference type="NCBI Taxonomy" id="1097556"/>
    <lineage>
        <taxon>Eukaryota</taxon>
        <taxon>Fungi</taxon>
        <taxon>Dikarya</taxon>
        <taxon>Ascomycota</taxon>
        <taxon>Taphrinomycotina</taxon>
        <taxon>Taphrinomycetes</taxon>
        <taxon>Taphrinales</taxon>
        <taxon>Taphrinaceae</taxon>
        <taxon>Taphrina</taxon>
    </lineage>
</organism>
<protein>
    <submittedName>
        <fullName evidence="1">Uncharacterized protein</fullName>
    </submittedName>
</protein>
<dbReference type="AlphaFoldDB" id="R4XF31"/>
<evidence type="ECO:0000313" key="1">
    <source>
        <dbReference type="EMBL" id="CCG84386.1"/>
    </source>
</evidence>